<comment type="subunit">
    <text evidence="2 8">Component of the RNA polymerase III (Pol III) complex consisting of 17 subunits.</text>
</comment>
<keyword evidence="9" id="KW-0175">Coiled coil</keyword>
<evidence type="ECO:0000256" key="5">
    <source>
        <dbReference type="ARBA" id="ARBA00023163"/>
    </source>
</evidence>
<evidence type="ECO:0000256" key="6">
    <source>
        <dbReference type="ARBA" id="ARBA00023242"/>
    </source>
</evidence>
<evidence type="ECO:0000256" key="9">
    <source>
        <dbReference type="SAM" id="Coils"/>
    </source>
</evidence>
<dbReference type="AlphaFoldDB" id="G8Y7U4"/>
<comment type="similarity">
    <text evidence="8">Belongs to the RNA polymerase beta chain family.</text>
</comment>
<comment type="function">
    <text evidence="7 8">DNA-dependent RNA polymerase catalyzes the transcription of DNA into RNA using the four ribonucleoside triphosphates as substrates. Specific core component of RNA polymerase III which synthesizes small RNAs, such as 5S rRNA and tRNAs.</text>
</comment>
<dbReference type="InterPro" id="IPR008806">
    <property type="entry name" value="RNA_pol_III_Rpc82_C"/>
</dbReference>
<dbReference type="STRING" id="559304.G8Y7U4"/>
<dbReference type="InterPro" id="IPR036388">
    <property type="entry name" value="WH-like_DNA-bd_sf"/>
</dbReference>
<feature type="region of interest" description="Disordered" evidence="10">
    <location>
        <begin position="350"/>
        <end position="379"/>
    </location>
</feature>
<organism evidence="15 16">
    <name type="scientific">Pichia sorbitophila (strain ATCC MYA-4447 / BCRC 22081 / CBS 7064 / NBRC 10061 / NRRL Y-12695)</name>
    <name type="common">Hybrid yeast</name>
    <dbReference type="NCBI Taxonomy" id="559304"/>
    <lineage>
        <taxon>Eukaryota</taxon>
        <taxon>Fungi</taxon>
        <taxon>Dikarya</taxon>
        <taxon>Ascomycota</taxon>
        <taxon>Saccharomycotina</taxon>
        <taxon>Pichiomycetes</taxon>
        <taxon>Debaryomycetaceae</taxon>
        <taxon>Millerozyma</taxon>
    </lineage>
</organism>
<dbReference type="EMBL" id="FO082049">
    <property type="protein sequence ID" value="CCE83643.1"/>
    <property type="molecule type" value="Genomic_DNA"/>
</dbReference>
<evidence type="ECO:0000256" key="8">
    <source>
        <dbReference type="RuleBase" id="RU367076"/>
    </source>
</evidence>
<dbReference type="PANTHER" id="PTHR12949">
    <property type="entry name" value="RNA POLYMERASE III DNA DIRECTED -RELATED"/>
    <property type="match status" value="1"/>
</dbReference>
<gene>
    <name evidence="15" type="primary">Piso0_004227</name>
    <name evidence="14" type="ORF">GNLVRS01_PISO0K12242g</name>
    <name evidence="15" type="ORF">GNLVRS01_PISO0L12243g</name>
</gene>
<feature type="coiled-coil region" evidence="9">
    <location>
        <begin position="195"/>
        <end position="222"/>
    </location>
</feature>
<keyword evidence="4 8" id="KW-0240">DNA-directed RNA polymerase</keyword>
<accession>G8Y7U4</accession>
<name>G8Y7U4_PICSO</name>
<dbReference type="Pfam" id="PF08221">
    <property type="entry name" value="HTH_9"/>
    <property type="match status" value="1"/>
</dbReference>
<proteinExistence type="inferred from homology"/>
<dbReference type="Proteomes" id="UP000005222">
    <property type="component" value="Chromosome K"/>
</dbReference>
<dbReference type="OrthoDB" id="272392at2759"/>
<evidence type="ECO:0000259" key="11">
    <source>
        <dbReference type="Pfam" id="PF05645"/>
    </source>
</evidence>
<feature type="domain" description="RNA polymerase III subunit RPC82-related helix-turn-helix" evidence="12">
    <location>
        <begin position="19"/>
        <end position="79"/>
    </location>
</feature>
<dbReference type="GO" id="GO:0006351">
    <property type="term" value="P:DNA-templated transcription"/>
    <property type="evidence" value="ECO:0007669"/>
    <property type="project" value="InterPro"/>
</dbReference>
<keyword evidence="6 8" id="KW-0539">Nucleus</keyword>
<reference evidence="15" key="1">
    <citation type="submission" date="2011-10" db="EMBL/GenBank/DDBJ databases">
        <authorList>
            <person name="Genoscope - CEA"/>
        </authorList>
    </citation>
    <scope>NUCLEOTIDE SEQUENCE</scope>
</reference>
<comment type="subcellular location">
    <subcellularLocation>
        <location evidence="1 8">Nucleus</location>
    </subcellularLocation>
</comment>
<sequence>MSVEAEILRFSKSQSTKSNLYTTVAKTHLGEVAAVVISILISYGRLTAKDISQRSKIQLKLVKLTLVSLIQLNCIYYWHDKTSNNVYYSFNERGILMLLHSGEIIVHIKNKFGEEAAELTQHLIEFGNIKIEDYLINFKDEESKYKRESIITTLFTQKWLIGVSKVDFNPIEDLWMTVYEEVLRNTPRSTTMSEAKRIAEVKEEAKQKLSKLIENSRDVKQHIVIKDGLKRMNPSTIIRFNLDRFEKHLRTRCFVDFSRFKIGVLSSMVYEAALTAIEDNSPDMRHFFLEVTGLLNDPDERREFTNSIENKLVDDKKITFTLKDVLKYLPKEVDLRNSILSHNFLKPNPISKKRVNSDSEDQAPKKIKLEPDSEGQIQSPEEHTMEFEDFQRNIDVDNSNAQSLGLINQHLKLLASNSSVKFVVETTPGVYMVPFTEIVKNLKRHYYDTLVKYTLGADSLRVLRCLKACKIADEKTLANSVLLKEKAVRNTLFNLINLNIIEIQEVPRSADRAASKTFFLFRHKESNAYSFLRNSLLFSMAELSQNIIDFKSENKILLEKCEREDVKGHEDELLLESELKLLKNLKAREILNIGKINRLKSMFEVFGVL</sequence>
<dbReference type="HOGENOM" id="CLU_010734_0_0_1"/>
<evidence type="ECO:0000313" key="16">
    <source>
        <dbReference type="Proteomes" id="UP000005222"/>
    </source>
</evidence>
<dbReference type="InterPro" id="IPR039748">
    <property type="entry name" value="RPC3"/>
</dbReference>
<evidence type="ECO:0000256" key="7">
    <source>
        <dbReference type="ARBA" id="ARBA00025127"/>
    </source>
</evidence>
<evidence type="ECO:0000256" key="1">
    <source>
        <dbReference type="ARBA" id="ARBA00004123"/>
    </source>
</evidence>
<feature type="domain" description="RNA polymerase III Rpc82 C -terminal" evidence="11">
    <location>
        <begin position="150"/>
        <end position="442"/>
    </location>
</feature>
<evidence type="ECO:0000313" key="15">
    <source>
        <dbReference type="EMBL" id="CCE84674.1"/>
    </source>
</evidence>
<evidence type="ECO:0000256" key="10">
    <source>
        <dbReference type="SAM" id="MobiDB-lite"/>
    </source>
</evidence>
<evidence type="ECO:0000313" key="14">
    <source>
        <dbReference type="EMBL" id="CCE83643.1"/>
    </source>
</evidence>
<reference evidence="16" key="2">
    <citation type="journal article" date="2012" name="G3 (Bethesda)">
        <title>Pichia sorbitophila, an interspecies yeast hybrid reveals early steps of genome resolution following polyploidization.</title>
        <authorList>
            <person name="Leh Louis V."/>
            <person name="Despons L."/>
            <person name="Friedrich A."/>
            <person name="Martin T."/>
            <person name="Durrens P."/>
            <person name="Casaregola S."/>
            <person name="Neuveglise C."/>
            <person name="Fairhead C."/>
            <person name="Marck C."/>
            <person name="Cruz J.A."/>
            <person name="Straub M.L."/>
            <person name="Kugler V."/>
            <person name="Sacerdot C."/>
            <person name="Uzunov Z."/>
            <person name="Thierry A."/>
            <person name="Weiss S."/>
            <person name="Bleykasten C."/>
            <person name="De Montigny J."/>
            <person name="Jacques N."/>
            <person name="Jung P."/>
            <person name="Lemaire M."/>
            <person name="Mallet S."/>
            <person name="Morel G."/>
            <person name="Richard G.F."/>
            <person name="Sarkar A."/>
            <person name="Savel G."/>
            <person name="Schacherer J."/>
            <person name="Seret M.L."/>
            <person name="Talla E."/>
            <person name="Samson G."/>
            <person name="Jubin C."/>
            <person name="Poulain J."/>
            <person name="Vacherie B."/>
            <person name="Barbe V."/>
            <person name="Pelletier E."/>
            <person name="Sherman D.J."/>
            <person name="Westhof E."/>
            <person name="Weissenbach J."/>
            <person name="Baret P.V."/>
            <person name="Wincker P."/>
            <person name="Gaillardin C."/>
            <person name="Dujon B."/>
            <person name="Souciet J.L."/>
        </authorList>
    </citation>
    <scope>NUCLEOTIDE SEQUENCE [LARGE SCALE GENOMIC DNA]</scope>
    <source>
        <strain evidence="16">ATCC MYA-4447 / BCRC 22081 / CBS 7064 / NBRC 10061 / NRRL Y-12695</strain>
    </source>
</reference>
<keyword evidence="16" id="KW-1185">Reference proteome</keyword>
<feature type="compositionally biased region" description="Basic and acidic residues" evidence="10">
    <location>
        <begin position="362"/>
        <end position="371"/>
    </location>
</feature>
<dbReference type="InterPro" id="IPR055207">
    <property type="entry name" value="POLR3C_WHD"/>
</dbReference>
<dbReference type="eggNOG" id="KOG2587">
    <property type="taxonomic scope" value="Eukaryota"/>
</dbReference>
<keyword evidence="5 8" id="KW-0804">Transcription</keyword>
<dbReference type="GO" id="GO:0003697">
    <property type="term" value="F:single-stranded DNA binding"/>
    <property type="evidence" value="ECO:0007669"/>
    <property type="project" value="UniProtKB-UniRule"/>
</dbReference>
<evidence type="ECO:0000256" key="3">
    <source>
        <dbReference type="ARBA" id="ARBA00016689"/>
    </source>
</evidence>
<dbReference type="Pfam" id="PF05645">
    <property type="entry name" value="RNA_pol_Rpc82"/>
    <property type="match status" value="1"/>
</dbReference>
<evidence type="ECO:0000256" key="2">
    <source>
        <dbReference type="ARBA" id="ARBA00011206"/>
    </source>
</evidence>
<feature type="domain" description="DNA-directed RNA polymerase III subunit RPC3 winged-helix" evidence="13">
    <location>
        <begin position="449"/>
        <end position="522"/>
    </location>
</feature>
<dbReference type="Pfam" id="PF20912">
    <property type="entry name" value="RPC3_helical"/>
    <property type="match status" value="1"/>
</dbReference>
<dbReference type="Gene3D" id="1.10.10.10">
    <property type="entry name" value="Winged helix-like DNA-binding domain superfamily/Winged helix DNA-binding domain"/>
    <property type="match status" value="2"/>
</dbReference>
<dbReference type="EMBL" id="FO082048">
    <property type="protein sequence ID" value="CCE84674.1"/>
    <property type="molecule type" value="Genomic_DNA"/>
</dbReference>
<dbReference type="InParanoid" id="G8Y7U4"/>
<protein>
    <recommendedName>
        <fullName evidence="3 8">DNA-directed RNA polymerase III subunit RPC3</fullName>
        <shortName evidence="8">RNA polymerase III subunit C3</shortName>
    </recommendedName>
</protein>
<dbReference type="FunCoup" id="G8Y7U4">
    <property type="interactions" value="838"/>
</dbReference>
<dbReference type="PANTHER" id="PTHR12949:SF0">
    <property type="entry name" value="DNA-DIRECTED RNA POLYMERASE III SUBUNIT RPC3"/>
    <property type="match status" value="1"/>
</dbReference>
<evidence type="ECO:0000256" key="4">
    <source>
        <dbReference type="ARBA" id="ARBA00022478"/>
    </source>
</evidence>
<dbReference type="InterPro" id="IPR013197">
    <property type="entry name" value="RNA_pol_III_RPC82-rel_HTH"/>
</dbReference>
<evidence type="ECO:0000259" key="13">
    <source>
        <dbReference type="Pfam" id="PF22536"/>
    </source>
</evidence>
<evidence type="ECO:0000259" key="12">
    <source>
        <dbReference type="Pfam" id="PF08221"/>
    </source>
</evidence>
<dbReference type="Proteomes" id="UP000005222">
    <property type="component" value="Chromosome L"/>
</dbReference>
<dbReference type="Pfam" id="PF22536">
    <property type="entry name" value="WHD_POLR3C"/>
    <property type="match status" value="1"/>
</dbReference>
<dbReference type="GO" id="GO:0005666">
    <property type="term" value="C:RNA polymerase III complex"/>
    <property type="evidence" value="ECO:0007669"/>
    <property type="project" value="UniProtKB-UniRule"/>
</dbReference>